<dbReference type="Proteomes" id="UP000190409">
    <property type="component" value="Unassembled WGS sequence"/>
</dbReference>
<feature type="domain" description="Tape measure protein N-terminal" evidence="1">
    <location>
        <begin position="73"/>
        <end position="254"/>
    </location>
</feature>
<dbReference type="AlphaFoldDB" id="A0A1S8KL43"/>
<reference evidence="2 3" key="1">
    <citation type="submission" date="2017-01" db="EMBL/GenBank/DDBJ databases">
        <title>Complete Genome Sequence of Dolosigranulum pigrum isolated from a Patient with interstitial lung disease.</title>
        <authorList>
            <person name="Mukhopadhyay R."/>
            <person name="Joaquin J."/>
            <person name="Hogue R."/>
            <person name="Fitzgerald S."/>
            <person name="Jospin G."/>
            <person name="Eisen J.A."/>
            <person name="Chaturvedi V."/>
        </authorList>
    </citation>
    <scope>NUCLEOTIDE SEQUENCE [LARGE SCALE GENOMIC DNA]</scope>
    <source>
        <strain evidence="2 3">15S00348</strain>
    </source>
</reference>
<comment type="caution">
    <text evidence="2">The sequence shown here is derived from an EMBL/GenBank/DDBJ whole genome shotgun (WGS) entry which is preliminary data.</text>
</comment>
<protein>
    <recommendedName>
        <fullName evidence="1">Tape measure protein N-terminal domain-containing protein</fullName>
    </recommendedName>
</protein>
<gene>
    <name evidence="2" type="ORF">BWX42_00550</name>
</gene>
<sequence length="361" mass="37757">MAESYSVEAILSVNDRGFSSGMNRAVGMLERLAGKSSQGSSSVGKMARAFGIANLASRAVSAGVRTFTGSVGKAISRVDTMRNSEKVFKNMGFSVEEADSAMGALNKSLKGLPTPIDEAVKGVQMIASSTNNLGKSEKIFSALNNGILGFGGSAADVRGAVLQLSQAFSAGRIDAQTWNSMLQSQMGPALKAVASEMGYTMEELKNGLSDGSIAVEDFQDALIDLNENGGGGLASLQDIARDALGGIQTSVANARTAVVRGMADMIESIDENLKRVNLPTIGEMITTAGEMAEQGLQKIGQAIGPAVDKLRDLVDWAKKVWEVFKETGAIDAMKGALESLKGAATNVLNAFQTDAESLEKR</sequence>
<dbReference type="NCBIfam" id="TIGR02675">
    <property type="entry name" value="tape_meas_nterm"/>
    <property type="match status" value="1"/>
</dbReference>
<name>A0A1S8KL43_9LACT</name>
<evidence type="ECO:0000259" key="1">
    <source>
        <dbReference type="Pfam" id="PF20155"/>
    </source>
</evidence>
<accession>A0A1S8KL43</accession>
<evidence type="ECO:0000313" key="2">
    <source>
        <dbReference type="EMBL" id="OOL80474.1"/>
    </source>
</evidence>
<organism evidence="2 3">
    <name type="scientific">Dolosigranulum pigrum</name>
    <dbReference type="NCBI Taxonomy" id="29394"/>
    <lineage>
        <taxon>Bacteria</taxon>
        <taxon>Bacillati</taxon>
        <taxon>Bacillota</taxon>
        <taxon>Bacilli</taxon>
        <taxon>Lactobacillales</taxon>
        <taxon>Carnobacteriaceae</taxon>
        <taxon>Dolosigranulum</taxon>
    </lineage>
</organism>
<proteinExistence type="predicted"/>
<dbReference type="EMBL" id="MUYF01000003">
    <property type="protein sequence ID" value="OOL80474.1"/>
    <property type="molecule type" value="Genomic_DNA"/>
</dbReference>
<evidence type="ECO:0000313" key="3">
    <source>
        <dbReference type="Proteomes" id="UP000190409"/>
    </source>
</evidence>
<dbReference type="InterPro" id="IPR013491">
    <property type="entry name" value="Tape_meas_N"/>
</dbReference>
<dbReference type="Pfam" id="PF20155">
    <property type="entry name" value="TMP_3"/>
    <property type="match status" value="1"/>
</dbReference>